<dbReference type="Proteomes" id="UP000327317">
    <property type="component" value="Segment"/>
</dbReference>
<sequence>MSNPWGPLPTVQEAERAVQFTGWAYEGGYDTALEIYREKYGDEPNFAVDSPDGGLLNALAFLKRALALLPNTREGQATVDVLGY</sequence>
<keyword evidence="2" id="KW-1185">Reference proteome</keyword>
<dbReference type="KEGG" id="vg:63210049"/>
<organism evidence="1 2">
    <name type="scientific">Mycobacterium phage DyoEdafos</name>
    <dbReference type="NCBI Taxonomy" id="2599860"/>
    <lineage>
        <taxon>Viruses</taxon>
        <taxon>Duplodnaviria</taxon>
        <taxon>Heunggongvirae</taxon>
        <taxon>Uroviricota</taxon>
        <taxon>Caudoviricetes</taxon>
        <taxon>Vilmaviridae</taxon>
        <taxon>Lclasvirinae</taxon>
        <taxon>Bromdenvirus</taxon>
        <taxon>Bromdenvirus dyoedafos</taxon>
    </lineage>
</organism>
<dbReference type="GeneID" id="63210049"/>
<gene>
    <name evidence="1" type="primary">109</name>
    <name evidence="1" type="ORF">SEA_DYOEDAFOS_109</name>
</gene>
<dbReference type="RefSeq" id="YP_010013457.1">
    <property type="nucleotide sequence ID" value="NC_053511.1"/>
</dbReference>
<reference evidence="1 2" key="1">
    <citation type="submission" date="2019-07" db="EMBL/GenBank/DDBJ databases">
        <authorList>
            <person name="Stoner T.H."/>
            <person name="Garlena R.A."/>
            <person name="Russell D.A."/>
            <person name="Pope W.H."/>
            <person name="Jacobs-Sera D."/>
            <person name="Hatfull G.F."/>
        </authorList>
    </citation>
    <scope>NUCLEOTIDE SEQUENCE [LARGE SCALE GENOMIC DNA]</scope>
</reference>
<dbReference type="EMBL" id="MN234187">
    <property type="protein sequence ID" value="QFG10336.1"/>
    <property type="molecule type" value="Genomic_DNA"/>
</dbReference>
<accession>A0A5J6TIB5</accession>
<proteinExistence type="predicted"/>
<protein>
    <submittedName>
        <fullName evidence="1">Uncharacterized protein</fullName>
    </submittedName>
</protein>
<evidence type="ECO:0000313" key="2">
    <source>
        <dbReference type="Proteomes" id="UP000327317"/>
    </source>
</evidence>
<name>A0A5J6TIB5_9CAUD</name>
<evidence type="ECO:0000313" key="1">
    <source>
        <dbReference type="EMBL" id="QFG10336.1"/>
    </source>
</evidence>